<organism evidence="1 2">
    <name type="scientific">Paramecium sonneborni</name>
    <dbReference type="NCBI Taxonomy" id="65129"/>
    <lineage>
        <taxon>Eukaryota</taxon>
        <taxon>Sar</taxon>
        <taxon>Alveolata</taxon>
        <taxon>Ciliophora</taxon>
        <taxon>Intramacronucleata</taxon>
        <taxon>Oligohymenophorea</taxon>
        <taxon>Peniculida</taxon>
        <taxon>Parameciidae</taxon>
        <taxon>Paramecium</taxon>
    </lineage>
</organism>
<comment type="caution">
    <text evidence="1">The sequence shown here is derived from an EMBL/GenBank/DDBJ whole genome shotgun (WGS) entry which is preliminary data.</text>
</comment>
<proteinExistence type="predicted"/>
<keyword evidence="2" id="KW-1185">Reference proteome</keyword>
<protein>
    <submittedName>
        <fullName evidence="1">Uncharacterized protein</fullName>
    </submittedName>
</protein>
<reference evidence="1" key="1">
    <citation type="submission" date="2021-01" db="EMBL/GenBank/DDBJ databases">
        <authorList>
            <consortium name="Genoscope - CEA"/>
            <person name="William W."/>
        </authorList>
    </citation>
    <scope>NUCLEOTIDE SEQUENCE</scope>
</reference>
<sequence length="94" mass="11267">MKKVFLYELIFVAHVKFCILIQMQSVILPFQNQISRFRQFRIPQKVQQQNFTNRGINANNYSYLIYLVSLDNVQGQCLNNLFENFRLNQIFIMA</sequence>
<dbReference type="Proteomes" id="UP000692954">
    <property type="component" value="Unassembled WGS sequence"/>
</dbReference>
<name>A0A8S1R6M6_9CILI</name>
<evidence type="ECO:0000313" key="2">
    <source>
        <dbReference type="Proteomes" id="UP000692954"/>
    </source>
</evidence>
<evidence type="ECO:0000313" key="1">
    <source>
        <dbReference type="EMBL" id="CAD8123107.1"/>
    </source>
</evidence>
<dbReference type="AlphaFoldDB" id="A0A8S1R6M6"/>
<gene>
    <name evidence="1" type="ORF">PSON_ATCC_30995.1.T1420119</name>
</gene>
<accession>A0A8S1R6M6</accession>
<dbReference type="EMBL" id="CAJJDN010000142">
    <property type="protein sequence ID" value="CAD8123107.1"/>
    <property type="molecule type" value="Genomic_DNA"/>
</dbReference>